<evidence type="ECO:0000313" key="2">
    <source>
        <dbReference type="EMBL" id="OUS47540.1"/>
    </source>
</evidence>
<accession>A0A1Y5ID72</accession>
<proteinExistence type="predicted"/>
<protein>
    <submittedName>
        <fullName evidence="2">Uncharacterized protein</fullName>
    </submittedName>
</protein>
<dbReference type="Proteomes" id="UP000195557">
    <property type="component" value="Unassembled WGS sequence"/>
</dbReference>
<feature type="non-terminal residue" evidence="2">
    <location>
        <position position="167"/>
    </location>
</feature>
<dbReference type="AlphaFoldDB" id="A0A1Y5ID72"/>
<name>A0A1Y5ID72_OSTTA</name>
<dbReference type="EMBL" id="KZ155778">
    <property type="protein sequence ID" value="OUS47540.1"/>
    <property type="molecule type" value="Genomic_DNA"/>
</dbReference>
<feature type="compositionally biased region" description="Basic residues" evidence="1">
    <location>
        <begin position="151"/>
        <end position="167"/>
    </location>
</feature>
<gene>
    <name evidence="2" type="ORF">BE221DRAFT_56068</name>
</gene>
<feature type="region of interest" description="Disordered" evidence="1">
    <location>
        <begin position="145"/>
        <end position="167"/>
    </location>
</feature>
<sequence length="167" mass="19771">MDEASRGYNFIVFRFIISRRVHENERGLHTCTCISNRRLFNLLVKNTKIDRVRRLRFLLRAPAPAVIPPIRPLNRQSLRVSRLHRHLKRSIFLLSSRLHHVLSNESRGVVRLPNHRARPRLVRVSRLFEPRADLHPRRIERARVTVERPRAGAHQRAKRPARGRHDA</sequence>
<reference evidence="2" key="1">
    <citation type="submission" date="2017-04" db="EMBL/GenBank/DDBJ databases">
        <title>Population genomics of picophytoplankton unveils novel chromosome hypervariability.</title>
        <authorList>
            <consortium name="DOE Joint Genome Institute"/>
            <person name="Blanc-Mathieu R."/>
            <person name="Krasovec M."/>
            <person name="Hebrard M."/>
            <person name="Yau S."/>
            <person name="Desgranges E."/>
            <person name="Martin J."/>
            <person name="Schackwitz W."/>
            <person name="Kuo A."/>
            <person name="Salin G."/>
            <person name="Donnadieu C."/>
            <person name="Desdevises Y."/>
            <person name="Sanchez-Ferandin S."/>
            <person name="Moreau H."/>
            <person name="Rivals E."/>
            <person name="Grigoriev I.V."/>
            <person name="Grimsley N."/>
            <person name="Eyre-Walker A."/>
            <person name="Piganeau G."/>
        </authorList>
    </citation>
    <scope>NUCLEOTIDE SEQUENCE [LARGE SCALE GENOMIC DNA]</scope>
    <source>
        <strain evidence="2">RCC 1115</strain>
    </source>
</reference>
<organism evidence="2">
    <name type="scientific">Ostreococcus tauri</name>
    <name type="common">Marine green alga</name>
    <dbReference type="NCBI Taxonomy" id="70448"/>
    <lineage>
        <taxon>Eukaryota</taxon>
        <taxon>Viridiplantae</taxon>
        <taxon>Chlorophyta</taxon>
        <taxon>Mamiellophyceae</taxon>
        <taxon>Mamiellales</taxon>
        <taxon>Bathycoccaceae</taxon>
        <taxon>Ostreococcus</taxon>
    </lineage>
</organism>
<evidence type="ECO:0000256" key="1">
    <source>
        <dbReference type="SAM" id="MobiDB-lite"/>
    </source>
</evidence>